<dbReference type="PRINTS" id="PR00301">
    <property type="entry name" value="HEATSHOCK70"/>
</dbReference>
<keyword evidence="3" id="KW-0175">Coiled coil</keyword>
<dbReference type="SUPFAM" id="SSF100920">
    <property type="entry name" value="Heat shock protein 70kD (HSP70), peptide-binding domain"/>
    <property type="match status" value="1"/>
</dbReference>
<feature type="coiled-coil region" evidence="3">
    <location>
        <begin position="39"/>
        <end position="69"/>
    </location>
</feature>
<evidence type="ECO:0000256" key="2">
    <source>
        <dbReference type="ARBA" id="ARBA00022840"/>
    </source>
</evidence>
<reference evidence="5" key="1">
    <citation type="submission" date="2023-10" db="EMBL/GenBank/DDBJ databases">
        <authorList>
            <person name="Chen Y."/>
            <person name="Shah S."/>
            <person name="Dougan E. K."/>
            <person name="Thang M."/>
            <person name="Chan C."/>
        </authorList>
    </citation>
    <scope>NUCLEOTIDE SEQUENCE [LARGE SCALE GENOMIC DNA]</scope>
</reference>
<dbReference type="SUPFAM" id="SSF50911">
    <property type="entry name" value="Mannose 6-phosphate receptor domain"/>
    <property type="match status" value="1"/>
</dbReference>
<dbReference type="Gene3D" id="3.30.420.40">
    <property type="match status" value="2"/>
</dbReference>
<organism evidence="5 6">
    <name type="scientific">Prorocentrum cordatum</name>
    <dbReference type="NCBI Taxonomy" id="2364126"/>
    <lineage>
        <taxon>Eukaryota</taxon>
        <taxon>Sar</taxon>
        <taxon>Alveolata</taxon>
        <taxon>Dinophyceae</taxon>
        <taxon>Prorocentrales</taxon>
        <taxon>Prorocentraceae</taxon>
        <taxon>Prorocentrum</taxon>
    </lineage>
</organism>
<feature type="non-terminal residue" evidence="5">
    <location>
        <position position="423"/>
    </location>
</feature>
<dbReference type="EMBL" id="CAUYUJ010016894">
    <property type="protein sequence ID" value="CAK0869849.1"/>
    <property type="molecule type" value="Genomic_DNA"/>
</dbReference>
<dbReference type="InterPro" id="IPR013126">
    <property type="entry name" value="Hsp_70_fam"/>
</dbReference>
<dbReference type="InterPro" id="IPR036607">
    <property type="entry name" value="PRKCSH"/>
</dbReference>
<evidence type="ECO:0000256" key="1">
    <source>
        <dbReference type="ARBA" id="ARBA00022741"/>
    </source>
</evidence>
<accession>A0ABN9VA44</accession>
<dbReference type="InterPro" id="IPR043129">
    <property type="entry name" value="ATPase_NBD"/>
</dbReference>
<keyword evidence="1" id="KW-0547">Nucleotide-binding</keyword>
<dbReference type="PANTHER" id="PTHR19375">
    <property type="entry name" value="HEAT SHOCK PROTEIN 70KDA"/>
    <property type="match status" value="1"/>
</dbReference>
<protein>
    <recommendedName>
        <fullName evidence="4">Glucosidase 2 subunit beta-like domain-containing protein</fullName>
    </recommendedName>
</protein>
<evidence type="ECO:0000259" key="4">
    <source>
        <dbReference type="Pfam" id="PF13015"/>
    </source>
</evidence>
<gene>
    <name evidence="5" type="ORF">PCOR1329_LOCUS56094</name>
</gene>
<dbReference type="SUPFAM" id="SSF53067">
    <property type="entry name" value="Actin-like ATPase domain"/>
    <property type="match status" value="1"/>
</dbReference>
<dbReference type="Pfam" id="PF00012">
    <property type="entry name" value="HSP70"/>
    <property type="match status" value="1"/>
</dbReference>
<dbReference type="InterPro" id="IPR009011">
    <property type="entry name" value="Man6P_isomerase_rcpt-bd_dom_sf"/>
</dbReference>
<feature type="domain" description="Glucosidase 2 subunit beta-like" evidence="4">
    <location>
        <begin position="322"/>
        <end position="376"/>
    </location>
</feature>
<keyword evidence="2" id="KW-0067">ATP-binding</keyword>
<sequence>MSPLRRQVLGTAGDTHLGGNDFDDRIVDWLVGTFEQREGIDLRQDAQALQRLIEAAERAKMELSSLSATRISVPFVSMGADGPKHIEETLTRDHFEDLCRDLVDRIRTPVQTLLAEQGFRAKDLAEVVFVGGSSRMPMFHDVARELTGFKPVNKSVNVEEVVAVGAAVQASMLIGETRDIMLFDVTPLTLGDVSSPSVVVMPLINRNQTLPHKKVMMFTTSENAQDEIEVIVLQGERPMAKDNKRLGSFVLDNIPPAPIGVPKIEVSFEIGLDGILEEPQLQHLGSPVGFAGKNGQPAESLGSPAALASLGLQAPLFFKPTDHTFLFTKGGQCPGGVSRAVAVHFTCGLEARVLKVTEVQMCAYVALISHPGPCSLESWPPALGSLASKGMELPQLEAAISEWLRGSAANLTVREGGPLDWDE</sequence>
<keyword evidence="6" id="KW-1185">Reference proteome</keyword>
<dbReference type="Pfam" id="PF13015">
    <property type="entry name" value="PRKCSH_1"/>
    <property type="match status" value="1"/>
</dbReference>
<dbReference type="InterPro" id="IPR029047">
    <property type="entry name" value="HSP70_peptide-bd_sf"/>
</dbReference>
<evidence type="ECO:0000256" key="3">
    <source>
        <dbReference type="SAM" id="Coils"/>
    </source>
</evidence>
<dbReference type="Gene3D" id="3.90.640.10">
    <property type="entry name" value="Actin, Chain A, domain 4"/>
    <property type="match status" value="1"/>
</dbReference>
<evidence type="ECO:0000313" key="5">
    <source>
        <dbReference type="EMBL" id="CAK0869849.1"/>
    </source>
</evidence>
<proteinExistence type="predicted"/>
<comment type="caution">
    <text evidence="5">The sequence shown here is derived from an EMBL/GenBank/DDBJ whole genome shotgun (WGS) entry which is preliminary data.</text>
</comment>
<dbReference type="Gene3D" id="2.60.34.10">
    <property type="entry name" value="Substrate Binding Domain Of DNAk, Chain A, domain 1"/>
    <property type="match status" value="1"/>
</dbReference>
<dbReference type="Proteomes" id="UP001189429">
    <property type="component" value="Unassembled WGS sequence"/>
</dbReference>
<evidence type="ECO:0000313" key="6">
    <source>
        <dbReference type="Proteomes" id="UP001189429"/>
    </source>
</evidence>
<name>A0ABN9VA44_9DINO</name>
<dbReference type="Gene3D" id="2.70.130.10">
    <property type="entry name" value="Mannose-6-phosphate receptor binding domain"/>
    <property type="match status" value="1"/>
</dbReference>